<proteinExistence type="predicted"/>
<feature type="region of interest" description="Disordered" evidence="1">
    <location>
        <begin position="26"/>
        <end position="64"/>
    </location>
</feature>
<organism evidence="2 3">
    <name type="scientific">Mycena alexandri</name>
    <dbReference type="NCBI Taxonomy" id="1745969"/>
    <lineage>
        <taxon>Eukaryota</taxon>
        <taxon>Fungi</taxon>
        <taxon>Dikarya</taxon>
        <taxon>Basidiomycota</taxon>
        <taxon>Agaricomycotina</taxon>
        <taxon>Agaricomycetes</taxon>
        <taxon>Agaricomycetidae</taxon>
        <taxon>Agaricales</taxon>
        <taxon>Marasmiineae</taxon>
        <taxon>Mycenaceae</taxon>
        <taxon>Mycena</taxon>
    </lineage>
</organism>
<reference evidence="2" key="1">
    <citation type="submission" date="2023-03" db="EMBL/GenBank/DDBJ databases">
        <title>Massive genome expansion in bonnet fungi (Mycena s.s.) driven by repeated elements and novel gene families across ecological guilds.</title>
        <authorList>
            <consortium name="Lawrence Berkeley National Laboratory"/>
            <person name="Harder C.B."/>
            <person name="Miyauchi S."/>
            <person name="Viragh M."/>
            <person name="Kuo A."/>
            <person name="Thoen E."/>
            <person name="Andreopoulos B."/>
            <person name="Lu D."/>
            <person name="Skrede I."/>
            <person name="Drula E."/>
            <person name="Henrissat B."/>
            <person name="Morin E."/>
            <person name="Kohler A."/>
            <person name="Barry K."/>
            <person name="LaButti K."/>
            <person name="Morin E."/>
            <person name="Salamov A."/>
            <person name="Lipzen A."/>
            <person name="Mereny Z."/>
            <person name="Hegedus B."/>
            <person name="Baldrian P."/>
            <person name="Stursova M."/>
            <person name="Weitz H."/>
            <person name="Taylor A."/>
            <person name="Grigoriev I.V."/>
            <person name="Nagy L.G."/>
            <person name="Martin F."/>
            <person name="Kauserud H."/>
        </authorList>
    </citation>
    <scope>NUCLEOTIDE SEQUENCE</scope>
    <source>
        <strain evidence="2">CBHHK200</strain>
    </source>
</reference>
<gene>
    <name evidence="2" type="ORF">C8F04DRAFT_1253135</name>
</gene>
<feature type="compositionally biased region" description="Low complexity" evidence="1">
    <location>
        <begin position="411"/>
        <end position="428"/>
    </location>
</feature>
<feature type="region of interest" description="Disordered" evidence="1">
    <location>
        <begin position="218"/>
        <end position="332"/>
    </location>
</feature>
<dbReference type="AlphaFoldDB" id="A0AAD6T8Q0"/>
<dbReference type="EMBL" id="JARJCM010000017">
    <property type="protein sequence ID" value="KAJ7041443.1"/>
    <property type="molecule type" value="Genomic_DNA"/>
</dbReference>
<comment type="caution">
    <text evidence="2">The sequence shown here is derived from an EMBL/GenBank/DDBJ whole genome shotgun (WGS) entry which is preliminary data.</text>
</comment>
<feature type="compositionally biased region" description="Basic residues" evidence="1">
    <location>
        <begin position="31"/>
        <end position="44"/>
    </location>
</feature>
<protein>
    <submittedName>
        <fullName evidence="2">Uncharacterized protein</fullName>
    </submittedName>
</protein>
<evidence type="ECO:0000256" key="1">
    <source>
        <dbReference type="SAM" id="MobiDB-lite"/>
    </source>
</evidence>
<feature type="compositionally biased region" description="Low complexity" evidence="1">
    <location>
        <begin position="300"/>
        <end position="320"/>
    </location>
</feature>
<name>A0AAD6T8Q0_9AGAR</name>
<dbReference type="Proteomes" id="UP001218188">
    <property type="component" value="Unassembled WGS sequence"/>
</dbReference>
<evidence type="ECO:0000313" key="2">
    <source>
        <dbReference type="EMBL" id="KAJ7041443.1"/>
    </source>
</evidence>
<sequence length="452" mass="48823">MAKRAAATSEKALAIAAIATAEALEDSQVIKKSRGRPKGSGKKKKQEEPEPIQATVPKDEPPATTAAADIDDIEWTAELTWTLVTGIQDGDDIREGLFPGVGVKSSKLLKTKPKTHWQYELAKTCFEDHPQYKDAFAAATTTAQKGLWTTKIKNRIAVLVTRAKANITAMGETGAGVGSADEIYSGTALANKWDEIQAESPWFFHLGLGNNDTDVETSILLPTNDTGDDMSSTFDDTQSDFSDSSEDDLPHAPAATSDDELPPAPTLASVKRKHSEDEDDTKPSRTTSAAAPAKKRTKPRPSMSAPAATAPAPTAPAKKSTNAKDRFNATVLPEEETAQKLLGLKQEKLKGQKEVQLARIRAETELRLARDSVKAESRKAEREAKAELVRLKFQQEHEFCIAQLQAHAGPSSMSFSESATSSSSRNDSPFGFFDGMPALPGPSNDSDLYKHF</sequence>
<keyword evidence="3" id="KW-1185">Reference proteome</keyword>
<accession>A0AAD6T8Q0</accession>
<evidence type="ECO:0000313" key="3">
    <source>
        <dbReference type="Proteomes" id="UP001218188"/>
    </source>
</evidence>
<feature type="region of interest" description="Disordered" evidence="1">
    <location>
        <begin position="410"/>
        <end position="452"/>
    </location>
</feature>
<feature type="compositionally biased region" description="Low complexity" evidence="1">
    <location>
        <begin position="229"/>
        <end position="242"/>
    </location>
</feature>